<dbReference type="PANTHER" id="PTHR10293">
    <property type="entry name" value="GLUTAREDOXIN FAMILY MEMBER"/>
    <property type="match status" value="1"/>
</dbReference>
<comment type="caution">
    <text evidence="9">The sequence shown here is derived from an EMBL/GenBank/DDBJ whole genome shotgun (WGS) entry which is preliminary data.</text>
</comment>
<reference evidence="9 10" key="1">
    <citation type="submission" date="2020-08" db="EMBL/GenBank/DDBJ databases">
        <title>Plant Genome Project.</title>
        <authorList>
            <person name="Zhang R.-G."/>
        </authorList>
    </citation>
    <scope>NUCLEOTIDE SEQUENCE [LARGE SCALE GENOMIC DNA]</scope>
    <source>
        <tissue evidence="9">Rhizome</tissue>
    </source>
</reference>
<dbReference type="AlphaFoldDB" id="A0A8J5C1L6"/>
<evidence type="ECO:0000256" key="3">
    <source>
        <dbReference type="ARBA" id="ARBA00022714"/>
    </source>
</evidence>
<dbReference type="Gene3D" id="3.40.30.10">
    <property type="entry name" value="Glutaredoxin"/>
    <property type="match status" value="1"/>
</dbReference>
<evidence type="ECO:0000256" key="2">
    <source>
        <dbReference type="ARBA" id="ARBA00008983"/>
    </source>
</evidence>
<keyword evidence="10" id="KW-1185">Reference proteome</keyword>
<comment type="similarity">
    <text evidence="2">Belongs to the glutaredoxin family. CGFS subfamily.</text>
</comment>
<evidence type="ECO:0000259" key="8">
    <source>
        <dbReference type="Pfam" id="PF00462"/>
    </source>
</evidence>
<protein>
    <recommendedName>
        <fullName evidence="8">Glutaredoxin domain-containing protein</fullName>
    </recommendedName>
</protein>
<evidence type="ECO:0000256" key="7">
    <source>
        <dbReference type="ARBA" id="ARBA00023284"/>
    </source>
</evidence>
<keyword evidence="4" id="KW-0479">Metal-binding</keyword>
<name>A0A8J5C1L6_ZINOF</name>
<dbReference type="PROSITE" id="PS51354">
    <property type="entry name" value="GLUTAREDOXIN_2"/>
    <property type="match status" value="1"/>
</dbReference>
<dbReference type="SUPFAM" id="SSF52833">
    <property type="entry name" value="Thioredoxin-like"/>
    <property type="match status" value="1"/>
</dbReference>
<sequence>MGGRTKRVDLAINSVKAHLPLSSHYHRKVGFRPFSAPPPPLLVPTTMATIAAAVSARTLMTLLARRSYWTANTAARALAVSFQAPTLPNSSLFKRSAATLVAQTVRLPFKNHASSLSARYFSALSPEMKSTLDKLIQSHKVLLFMKGTKDFPQCGFSNAVLQILKTLNVPFETVNILGDDTSLREGMKAYSSWPTFPQLYIDGEFYGGCDITIASDGFSNNDAMCDRGLMSPTKWSPHYSEGESKMWDVEVDAFDSMDMEGAAILEIANLFFDEPKLEFVLFTNVGSVGDEIDIDV</sequence>
<keyword evidence="3" id="KW-0001">2Fe-2S</keyword>
<proteinExistence type="inferred from homology"/>
<evidence type="ECO:0000256" key="1">
    <source>
        <dbReference type="ARBA" id="ARBA00002426"/>
    </source>
</evidence>
<keyword evidence="5" id="KW-0408">Iron</keyword>
<dbReference type="Proteomes" id="UP000734854">
    <property type="component" value="Unassembled WGS sequence"/>
</dbReference>
<dbReference type="CDD" id="cd03028">
    <property type="entry name" value="GRX_PICOT_like"/>
    <property type="match status" value="1"/>
</dbReference>
<organism evidence="9 10">
    <name type="scientific">Zingiber officinale</name>
    <name type="common">Ginger</name>
    <name type="synonym">Amomum zingiber</name>
    <dbReference type="NCBI Taxonomy" id="94328"/>
    <lineage>
        <taxon>Eukaryota</taxon>
        <taxon>Viridiplantae</taxon>
        <taxon>Streptophyta</taxon>
        <taxon>Embryophyta</taxon>
        <taxon>Tracheophyta</taxon>
        <taxon>Spermatophyta</taxon>
        <taxon>Magnoliopsida</taxon>
        <taxon>Liliopsida</taxon>
        <taxon>Zingiberales</taxon>
        <taxon>Zingiberaceae</taxon>
        <taxon>Zingiber</taxon>
    </lineage>
</organism>
<dbReference type="InterPro" id="IPR033658">
    <property type="entry name" value="GRX_PICOT-like"/>
</dbReference>
<comment type="function">
    <text evidence="1">May only reduce GSH-thiol disulfides, but not protein disulfides.</text>
</comment>
<keyword evidence="7" id="KW-0676">Redox-active center</keyword>
<dbReference type="InterPro" id="IPR002109">
    <property type="entry name" value="Glutaredoxin"/>
</dbReference>
<dbReference type="InterPro" id="IPR004480">
    <property type="entry name" value="Monothiol_GRX-rel"/>
</dbReference>
<evidence type="ECO:0000256" key="4">
    <source>
        <dbReference type="ARBA" id="ARBA00022723"/>
    </source>
</evidence>
<accession>A0A8J5C1L6</accession>
<dbReference type="GO" id="GO:0046872">
    <property type="term" value="F:metal ion binding"/>
    <property type="evidence" value="ECO:0007669"/>
    <property type="project" value="UniProtKB-KW"/>
</dbReference>
<evidence type="ECO:0000256" key="6">
    <source>
        <dbReference type="ARBA" id="ARBA00023014"/>
    </source>
</evidence>
<dbReference type="GO" id="GO:0051537">
    <property type="term" value="F:2 iron, 2 sulfur cluster binding"/>
    <property type="evidence" value="ECO:0007669"/>
    <property type="project" value="UniProtKB-KW"/>
</dbReference>
<feature type="domain" description="Glutaredoxin" evidence="8">
    <location>
        <begin position="141"/>
        <end position="205"/>
    </location>
</feature>
<dbReference type="InterPro" id="IPR036249">
    <property type="entry name" value="Thioredoxin-like_sf"/>
</dbReference>
<evidence type="ECO:0000313" key="9">
    <source>
        <dbReference type="EMBL" id="KAG6470450.1"/>
    </source>
</evidence>
<evidence type="ECO:0000313" key="10">
    <source>
        <dbReference type="Proteomes" id="UP000734854"/>
    </source>
</evidence>
<evidence type="ECO:0000256" key="5">
    <source>
        <dbReference type="ARBA" id="ARBA00023004"/>
    </source>
</evidence>
<dbReference type="Pfam" id="PF00462">
    <property type="entry name" value="Glutaredoxin"/>
    <property type="match status" value="1"/>
</dbReference>
<dbReference type="EMBL" id="JACMSC010000021">
    <property type="protein sequence ID" value="KAG6470450.1"/>
    <property type="molecule type" value="Genomic_DNA"/>
</dbReference>
<gene>
    <name evidence="9" type="ORF">ZIOFF_071523</name>
</gene>
<keyword evidence="6" id="KW-0411">Iron-sulfur</keyword>
<dbReference type="PANTHER" id="PTHR10293:SF72">
    <property type="entry name" value="MONOTHIOL GLUTAREDOXIN-S14, CHLOROPLASTIC"/>
    <property type="match status" value="1"/>
</dbReference>